<name>A0A1T4Y3J6_9BACT</name>
<dbReference type="Proteomes" id="UP000190027">
    <property type="component" value="Unassembled WGS sequence"/>
</dbReference>
<protein>
    <recommendedName>
        <fullName evidence="2">Peptide deformylase</fullName>
        <shortName evidence="2">PDF</shortName>
        <ecNumber evidence="2">3.5.1.88</ecNumber>
    </recommendedName>
    <alternativeName>
        <fullName evidence="2">Polypeptide deformylase</fullName>
    </alternativeName>
</protein>
<dbReference type="OrthoDB" id="9804313at2"/>
<dbReference type="EC" id="3.5.1.88" evidence="2"/>
<comment type="catalytic activity">
    <reaction evidence="2">
        <text>N-terminal N-formyl-L-methionyl-[peptide] + H2O = N-terminal L-methionyl-[peptide] + formate</text>
        <dbReference type="Rhea" id="RHEA:24420"/>
        <dbReference type="Rhea" id="RHEA-COMP:10639"/>
        <dbReference type="Rhea" id="RHEA-COMP:10640"/>
        <dbReference type="ChEBI" id="CHEBI:15377"/>
        <dbReference type="ChEBI" id="CHEBI:15740"/>
        <dbReference type="ChEBI" id="CHEBI:49298"/>
        <dbReference type="ChEBI" id="CHEBI:64731"/>
        <dbReference type="EC" id="3.5.1.88"/>
    </reaction>
</comment>
<feature type="binding site" evidence="2">
    <location>
        <position position="134"/>
    </location>
    <ligand>
        <name>Fe cation</name>
        <dbReference type="ChEBI" id="CHEBI:24875"/>
    </ligand>
</feature>
<accession>A0A1T4Y3J6</accession>
<dbReference type="GO" id="GO:0006412">
    <property type="term" value="P:translation"/>
    <property type="evidence" value="ECO:0007669"/>
    <property type="project" value="UniProtKB-UniRule"/>
</dbReference>
<dbReference type="EMBL" id="FUYC01000025">
    <property type="protein sequence ID" value="SKA96316.1"/>
    <property type="molecule type" value="Genomic_DNA"/>
</dbReference>
<sequence length="165" mass="18629">MKLDIVTYPDEVLSTDCERVEEITPELRQLIDDMVETMYEGDGVGLAAPQVGKDIRLITVDRTGPKKRKELHVIINPEIVAREGEVDSPEACLSCPGFQVTLKRSEKVRVTGMDQDGNDVCIDADDLLAIILQHEIDHLDGKTIVDRAGRLKRSMYQKKVKKWKK</sequence>
<evidence type="ECO:0000313" key="4">
    <source>
        <dbReference type="Proteomes" id="UP000190027"/>
    </source>
</evidence>
<comment type="similarity">
    <text evidence="1 2">Belongs to the polypeptide deformylase family.</text>
</comment>
<feature type="active site" evidence="2">
    <location>
        <position position="135"/>
    </location>
</feature>
<dbReference type="PANTHER" id="PTHR10458">
    <property type="entry name" value="PEPTIDE DEFORMYLASE"/>
    <property type="match status" value="1"/>
</dbReference>
<gene>
    <name evidence="2" type="primary">def</name>
    <name evidence="3" type="ORF">SAMN02745704_02713</name>
</gene>
<comment type="cofactor">
    <cofactor evidence="2">
        <name>Fe(2+)</name>
        <dbReference type="ChEBI" id="CHEBI:29033"/>
    </cofactor>
    <text evidence="2">Binds 1 Fe(2+) ion.</text>
</comment>
<keyword evidence="2" id="KW-0479">Metal-binding</keyword>
<dbReference type="RefSeq" id="WP_078718253.1">
    <property type="nucleotide sequence ID" value="NZ_FUYC01000025.1"/>
</dbReference>
<dbReference type="Pfam" id="PF01327">
    <property type="entry name" value="Pep_deformylase"/>
    <property type="match status" value="1"/>
</dbReference>
<dbReference type="PRINTS" id="PR01576">
    <property type="entry name" value="PDEFORMYLASE"/>
</dbReference>
<evidence type="ECO:0000313" key="3">
    <source>
        <dbReference type="EMBL" id="SKA96316.1"/>
    </source>
</evidence>
<dbReference type="NCBIfam" id="TIGR00079">
    <property type="entry name" value="pept_deformyl"/>
    <property type="match status" value="1"/>
</dbReference>
<evidence type="ECO:0000256" key="1">
    <source>
        <dbReference type="ARBA" id="ARBA00010759"/>
    </source>
</evidence>
<feature type="binding site" evidence="2">
    <location>
        <position position="92"/>
    </location>
    <ligand>
        <name>Fe cation</name>
        <dbReference type="ChEBI" id="CHEBI:24875"/>
    </ligand>
</feature>
<dbReference type="SUPFAM" id="SSF56420">
    <property type="entry name" value="Peptide deformylase"/>
    <property type="match status" value="1"/>
</dbReference>
<proteinExistence type="inferred from homology"/>
<dbReference type="InterPro" id="IPR036821">
    <property type="entry name" value="Peptide_deformylase_sf"/>
</dbReference>
<dbReference type="STRING" id="1121449.SAMN02745704_02713"/>
<dbReference type="PIRSF" id="PIRSF004749">
    <property type="entry name" value="Pep_def"/>
    <property type="match status" value="1"/>
</dbReference>
<dbReference type="GO" id="GO:0042586">
    <property type="term" value="F:peptide deformylase activity"/>
    <property type="evidence" value="ECO:0007669"/>
    <property type="project" value="UniProtKB-UniRule"/>
</dbReference>
<reference evidence="3 4" key="1">
    <citation type="submission" date="2017-02" db="EMBL/GenBank/DDBJ databases">
        <authorList>
            <person name="Peterson S.W."/>
        </authorList>
    </citation>
    <scope>NUCLEOTIDE SEQUENCE [LARGE SCALE GENOMIC DNA]</scope>
    <source>
        <strain evidence="3 4">DSM 16080</strain>
    </source>
</reference>
<feature type="binding site" evidence="2">
    <location>
        <position position="138"/>
    </location>
    <ligand>
        <name>Fe cation</name>
        <dbReference type="ChEBI" id="CHEBI:24875"/>
    </ligand>
</feature>
<dbReference type="GO" id="GO:0046872">
    <property type="term" value="F:metal ion binding"/>
    <property type="evidence" value="ECO:0007669"/>
    <property type="project" value="UniProtKB-KW"/>
</dbReference>
<comment type="function">
    <text evidence="2">Removes the formyl group from the N-terminal Met of newly synthesized proteins. Requires at least a dipeptide for an efficient rate of reaction. N-terminal L-methionine is a prerequisite for activity but the enzyme has broad specificity at other positions.</text>
</comment>
<dbReference type="Gene3D" id="3.90.45.10">
    <property type="entry name" value="Peptide deformylase"/>
    <property type="match status" value="1"/>
</dbReference>
<dbReference type="CDD" id="cd00487">
    <property type="entry name" value="Pep_deformylase"/>
    <property type="match status" value="1"/>
</dbReference>
<keyword evidence="2" id="KW-0378">Hydrolase</keyword>
<keyword evidence="2" id="KW-0408">Iron</keyword>
<evidence type="ECO:0000256" key="2">
    <source>
        <dbReference type="HAMAP-Rule" id="MF_00163"/>
    </source>
</evidence>
<organism evidence="3 4">
    <name type="scientific">Paucidesulfovibrio gracilis DSM 16080</name>
    <dbReference type="NCBI Taxonomy" id="1121449"/>
    <lineage>
        <taxon>Bacteria</taxon>
        <taxon>Pseudomonadati</taxon>
        <taxon>Thermodesulfobacteriota</taxon>
        <taxon>Desulfovibrionia</taxon>
        <taxon>Desulfovibrionales</taxon>
        <taxon>Desulfovibrionaceae</taxon>
        <taxon>Paucidesulfovibrio</taxon>
    </lineage>
</organism>
<dbReference type="HAMAP" id="MF_00163">
    <property type="entry name" value="Pep_deformylase"/>
    <property type="match status" value="1"/>
</dbReference>
<dbReference type="AlphaFoldDB" id="A0A1T4Y3J6"/>
<dbReference type="NCBIfam" id="NF001159">
    <property type="entry name" value="PRK00150.1-3"/>
    <property type="match status" value="1"/>
</dbReference>
<keyword evidence="2" id="KW-0648">Protein biosynthesis</keyword>
<dbReference type="InterPro" id="IPR023635">
    <property type="entry name" value="Peptide_deformylase"/>
</dbReference>
<dbReference type="PANTHER" id="PTHR10458:SF22">
    <property type="entry name" value="PEPTIDE DEFORMYLASE"/>
    <property type="match status" value="1"/>
</dbReference>
<keyword evidence="4" id="KW-1185">Reference proteome</keyword>